<accession>A0A328BB19</accession>
<dbReference type="InterPro" id="IPR036196">
    <property type="entry name" value="Ptyr_pPase_sf"/>
</dbReference>
<dbReference type="EMBL" id="QFYS01000009">
    <property type="protein sequence ID" value="RAK63016.1"/>
    <property type="molecule type" value="Genomic_DNA"/>
</dbReference>
<dbReference type="SMART" id="SM00226">
    <property type="entry name" value="LMWPc"/>
    <property type="match status" value="1"/>
</dbReference>
<dbReference type="CDD" id="cd16345">
    <property type="entry name" value="LMWP_ArsC"/>
    <property type="match status" value="1"/>
</dbReference>
<protein>
    <submittedName>
        <fullName evidence="3">Low molecular weight phosphatase family protein</fullName>
    </submittedName>
</protein>
<dbReference type="PANTHER" id="PTHR43428">
    <property type="entry name" value="ARSENATE REDUCTASE"/>
    <property type="match status" value="1"/>
</dbReference>
<reference evidence="3 4" key="1">
    <citation type="submission" date="2018-05" db="EMBL/GenBank/DDBJ databases">
        <authorList>
            <person name="Lanie J.A."/>
            <person name="Ng W.-L."/>
            <person name="Kazmierczak K.M."/>
            <person name="Andrzejewski T.M."/>
            <person name="Davidsen T.M."/>
            <person name="Wayne K.J."/>
            <person name="Tettelin H."/>
            <person name="Glass J.I."/>
            <person name="Rusch D."/>
            <person name="Podicherti R."/>
            <person name="Tsui H.-C.T."/>
            <person name="Winkler M.E."/>
        </authorList>
    </citation>
    <scope>NUCLEOTIDE SEQUENCE [LARGE SCALE GENOMIC DNA]</scope>
    <source>
        <strain evidence="3 4">BUT-10</strain>
    </source>
</reference>
<dbReference type="InterPro" id="IPR023485">
    <property type="entry name" value="Ptyr_pPase"/>
</dbReference>
<evidence type="ECO:0000313" key="4">
    <source>
        <dbReference type="Proteomes" id="UP000249524"/>
    </source>
</evidence>
<gene>
    <name evidence="3" type="ORF">DJ019_17225</name>
</gene>
<keyword evidence="1" id="KW-0059">Arsenical resistance</keyword>
<dbReference type="GO" id="GO:0046685">
    <property type="term" value="P:response to arsenic-containing substance"/>
    <property type="evidence" value="ECO:0007669"/>
    <property type="project" value="UniProtKB-KW"/>
</dbReference>
<dbReference type="AlphaFoldDB" id="A0A328BB19"/>
<name>A0A328BB19_9CAUL</name>
<evidence type="ECO:0000313" key="3">
    <source>
        <dbReference type="EMBL" id="RAK63016.1"/>
    </source>
</evidence>
<evidence type="ECO:0000259" key="2">
    <source>
        <dbReference type="SMART" id="SM00226"/>
    </source>
</evidence>
<comment type="caution">
    <text evidence="3">The sequence shown here is derived from an EMBL/GenBank/DDBJ whole genome shotgun (WGS) entry which is preliminary data.</text>
</comment>
<proteinExistence type="predicted"/>
<dbReference type="OrthoDB" id="9799372at2"/>
<dbReference type="SUPFAM" id="SSF52788">
    <property type="entry name" value="Phosphotyrosine protein phosphatases I"/>
    <property type="match status" value="1"/>
</dbReference>
<dbReference type="Pfam" id="PF01451">
    <property type="entry name" value="LMWPc"/>
    <property type="match status" value="1"/>
</dbReference>
<evidence type="ECO:0000256" key="1">
    <source>
        <dbReference type="ARBA" id="ARBA00022849"/>
    </source>
</evidence>
<organism evidence="3 4">
    <name type="scientific">Phenylobacterium kunshanense</name>
    <dbReference type="NCBI Taxonomy" id="1445034"/>
    <lineage>
        <taxon>Bacteria</taxon>
        <taxon>Pseudomonadati</taxon>
        <taxon>Pseudomonadota</taxon>
        <taxon>Alphaproteobacteria</taxon>
        <taxon>Caulobacterales</taxon>
        <taxon>Caulobacteraceae</taxon>
        <taxon>Phenylobacterium</taxon>
    </lineage>
</organism>
<feature type="domain" description="Phosphotyrosine protein phosphatase I" evidence="2">
    <location>
        <begin position="11"/>
        <end position="155"/>
    </location>
</feature>
<dbReference type="Proteomes" id="UP000249524">
    <property type="component" value="Unassembled WGS sequence"/>
</dbReference>
<dbReference type="Gene3D" id="3.40.50.2300">
    <property type="match status" value="1"/>
</dbReference>
<dbReference type="RefSeq" id="WP_111277336.1">
    <property type="nucleotide sequence ID" value="NZ_QFYS01000009.1"/>
</dbReference>
<dbReference type="PANTHER" id="PTHR43428:SF1">
    <property type="entry name" value="ARSENATE REDUCTASE"/>
    <property type="match status" value="1"/>
</dbReference>
<sequence>MSDDPGERLPDAVLFCCNFNQVRSPMAEGLLKELAGTRIFVDSCGLKRGAFNPDEDDMEVDPLAAEVMKQVGIDISQHRCKTFSELEDDSFDLVVSLTPEAQHRAVELARGRAADIEYWPTLDPTLAEGSRESRLEAYRQVRDSLAARIRKRFRL</sequence>
<keyword evidence="4" id="KW-1185">Reference proteome</keyword>